<feature type="transmembrane region" description="Helical" evidence="1">
    <location>
        <begin position="66"/>
        <end position="82"/>
    </location>
</feature>
<comment type="caution">
    <text evidence="2">The sequence shown here is derived from an EMBL/GenBank/DDBJ whole genome shotgun (WGS) entry which is preliminary data.</text>
</comment>
<evidence type="ECO:0000256" key="1">
    <source>
        <dbReference type="SAM" id="Phobius"/>
    </source>
</evidence>
<keyword evidence="1" id="KW-1133">Transmembrane helix</keyword>
<sequence length="123" mass="13827">MEGMNFQKNGLSTVLSAMGVLHFVKPKTFESIVPPQLPGPARFYNFASGLWEIATGALLRRRATRGFGGASALALFAAVWPANMYHAWIERKAGWPKKLYHIIRQPLQVLLMMYAWNIAKHEA</sequence>
<dbReference type="PANTHER" id="PTHR36974">
    <property type="entry name" value="MEMBRANE PROTEIN-RELATED"/>
    <property type="match status" value="1"/>
</dbReference>
<dbReference type="PANTHER" id="PTHR36974:SF1">
    <property type="entry name" value="DOXX FAMILY MEMBRANE PROTEIN"/>
    <property type="match status" value="1"/>
</dbReference>
<dbReference type="Proteomes" id="UP000004384">
    <property type="component" value="Unassembled WGS sequence"/>
</dbReference>
<protein>
    <recommendedName>
        <fullName evidence="4">DoxX family protein</fullName>
    </recommendedName>
</protein>
<gene>
    <name evidence="2" type="ORF">CORTU0001_1615</name>
</gene>
<dbReference type="AlphaFoldDB" id="C6RAI6"/>
<accession>C6RAI6</accession>
<dbReference type="EMBL" id="ACVP01000023">
    <property type="protein sequence ID" value="EET77087.1"/>
    <property type="molecule type" value="Genomic_DNA"/>
</dbReference>
<evidence type="ECO:0000313" key="3">
    <source>
        <dbReference type="Proteomes" id="UP000004384"/>
    </source>
</evidence>
<proteinExistence type="predicted"/>
<name>C6RAI6_9CORY</name>
<evidence type="ECO:0008006" key="4">
    <source>
        <dbReference type="Google" id="ProtNLM"/>
    </source>
</evidence>
<reference evidence="2 3" key="1">
    <citation type="submission" date="2009-06" db="EMBL/GenBank/DDBJ databases">
        <authorList>
            <person name="Dodson R."/>
            <person name="Sebastian Y."/>
            <person name="Madupu R."/>
            <person name="Durkin A.S."/>
            <person name="Torralba M."/>
            <person name="Methe B."/>
            <person name="Sutton G.G."/>
            <person name="Strausberg R.L."/>
            <person name="Nelson K.E."/>
        </authorList>
    </citation>
    <scope>NUCLEOTIDE SEQUENCE [LARGE SCALE GENOMIC DNA]</scope>
    <source>
        <strain evidence="2 3">SK141</strain>
    </source>
</reference>
<keyword evidence="1" id="KW-0812">Transmembrane</keyword>
<evidence type="ECO:0000313" key="2">
    <source>
        <dbReference type="EMBL" id="EET77087.1"/>
    </source>
</evidence>
<keyword evidence="1" id="KW-0472">Membrane</keyword>
<organism evidence="2 3">
    <name type="scientific">Corynebacterium tuberculostearicum SK141</name>
    <dbReference type="NCBI Taxonomy" id="553206"/>
    <lineage>
        <taxon>Bacteria</taxon>
        <taxon>Bacillati</taxon>
        <taxon>Actinomycetota</taxon>
        <taxon>Actinomycetes</taxon>
        <taxon>Mycobacteriales</taxon>
        <taxon>Corynebacteriaceae</taxon>
        <taxon>Corynebacterium</taxon>
    </lineage>
</organism>